<proteinExistence type="predicted"/>
<reference evidence="2" key="1">
    <citation type="submission" date="2020-06" db="EMBL/GenBank/DDBJ databases">
        <title>Unique genomic features of the anaerobic methanotrophic archaea.</title>
        <authorList>
            <person name="Chadwick G.L."/>
            <person name="Skennerton C.T."/>
            <person name="Laso-Perez R."/>
            <person name="Leu A.O."/>
            <person name="Speth D.R."/>
            <person name="Yu H."/>
            <person name="Morgan-Lang C."/>
            <person name="Hatzenpichler R."/>
            <person name="Goudeau D."/>
            <person name="Malmstrom R."/>
            <person name="Brazelton W.J."/>
            <person name="Woyke T."/>
            <person name="Hallam S.J."/>
            <person name="Tyson G.W."/>
            <person name="Wegener G."/>
            <person name="Boetius A."/>
            <person name="Orphan V."/>
        </authorList>
    </citation>
    <scope>NUCLEOTIDE SEQUENCE</scope>
</reference>
<dbReference type="AlphaFoldDB" id="A0A7G9YNB5"/>
<feature type="domain" description="TIR" evidence="1">
    <location>
        <begin position="25"/>
        <end position="156"/>
    </location>
</feature>
<dbReference type="Pfam" id="PF13676">
    <property type="entry name" value="TIR_2"/>
    <property type="match status" value="1"/>
</dbReference>
<dbReference type="SUPFAM" id="SSF52200">
    <property type="entry name" value="Toll/Interleukin receptor TIR domain"/>
    <property type="match status" value="1"/>
</dbReference>
<evidence type="ECO:0000259" key="1">
    <source>
        <dbReference type="PROSITE" id="PS50104"/>
    </source>
</evidence>
<dbReference type="Gene3D" id="3.40.50.10140">
    <property type="entry name" value="Toll/interleukin-1 receptor homology (TIR) domain"/>
    <property type="match status" value="1"/>
</dbReference>
<dbReference type="EMBL" id="MT631381">
    <property type="protein sequence ID" value="QNO49499.1"/>
    <property type="molecule type" value="Genomic_DNA"/>
</dbReference>
<sequence length="156" mass="17652">MNKNLDAKVFAEKLKKLTSKNEVERRFKVFISHNSKDDAIACQLRNLLVVIPEMDVILDVCSFEVGEPLPERIVGDIKGCDCFVVFLTKNAEKSGWVNQEIGVAINADIKIIPIVEEGVCLALLEGRKYISLECGEAILDAFRTICDYHTKYENEW</sequence>
<dbReference type="InterPro" id="IPR000157">
    <property type="entry name" value="TIR_dom"/>
</dbReference>
<dbReference type="GO" id="GO:0007165">
    <property type="term" value="P:signal transduction"/>
    <property type="evidence" value="ECO:0007669"/>
    <property type="project" value="InterPro"/>
</dbReference>
<dbReference type="InterPro" id="IPR035897">
    <property type="entry name" value="Toll_tir_struct_dom_sf"/>
</dbReference>
<accession>A0A7G9YNB5</accession>
<gene>
    <name evidence="2" type="ORF">FBKNMHLG_00018</name>
</gene>
<name>A0A7G9YNB5_9EURY</name>
<protein>
    <recommendedName>
        <fullName evidence="1">TIR domain-containing protein</fullName>
    </recommendedName>
</protein>
<evidence type="ECO:0000313" key="2">
    <source>
        <dbReference type="EMBL" id="QNO49499.1"/>
    </source>
</evidence>
<dbReference type="PROSITE" id="PS50104">
    <property type="entry name" value="TIR"/>
    <property type="match status" value="1"/>
</dbReference>
<organism evidence="2">
    <name type="scientific">Candidatus Methanogaster sp. ANME-2c ERB4</name>
    <dbReference type="NCBI Taxonomy" id="2759911"/>
    <lineage>
        <taxon>Archaea</taxon>
        <taxon>Methanobacteriati</taxon>
        <taxon>Methanobacteriota</taxon>
        <taxon>Stenosarchaea group</taxon>
        <taxon>Methanomicrobia</taxon>
        <taxon>Methanosarcinales</taxon>
        <taxon>ANME-2 cluster</taxon>
        <taxon>Candidatus Methanogasteraceae</taxon>
        <taxon>Candidatus Methanogaster</taxon>
    </lineage>
</organism>